<keyword evidence="4 5" id="KW-0472">Membrane</keyword>
<evidence type="ECO:0000313" key="8">
    <source>
        <dbReference type="Proteomes" id="UP001178507"/>
    </source>
</evidence>
<keyword evidence="6" id="KW-0732">Signal</keyword>
<feature type="transmembrane region" description="Helical" evidence="5">
    <location>
        <begin position="393"/>
        <end position="414"/>
    </location>
</feature>
<dbReference type="FunFam" id="3.80.10.10:FF:000041">
    <property type="entry name" value="LRR receptor-like serine/threonine-protein kinase ERECTA"/>
    <property type="match status" value="1"/>
</dbReference>
<evidence type="ECO:0000256" key="6">
    <source>
        <dbReference type="SAM" id="SignalP"/>
    </source>
</evidence>
<keyword evidence="3" id="KW-0677">Repeat</keyword>
<keyword evidence="8" id="KW-1185">Reference proteome</keyword>
<gene>
    <name evidence="7" type="ORF">EVOR1521_LOCUS6240</name>
</gene>
<keyword evidence="5" id="KW-0812">Transmembrane</keyword>
<reference evidence="7" key="1">
    <citation type="submission" date="2023-08" db="EMBL/GenBank/DDBJ databases">
        <authorList>
            <person name="Chen Y."/>
            <person name="Shah S."/>
            <person name="Dougan E. K."/>
            <person name="Thang M."/>
            <person name="Chan C."/>
        </authorList>
    </citation>
    <scope>NUCLEOTIDE SEQUENCE</scope>
</reference>
<proteinExistence type="predicted"/>
<dbReference type="FunFam" id="3.80.10.10:FF:000095">
    <property type="entry name" value="LRR receptor-like serine/threonine-protein kinase GSO1"/>
    <property type="match status" value="1"/>
</dbReference>
<dbReference type="InterPro" id="IPR032675">
    <property type="entry name" value="LRR_dom_sf"/>
</dbReference>
<dbReference type="InterPro" id="IPR003591">
    <property type="entry name" value="Leu-rich_rpt_typical-subtyp"/>
</dbReference>
<evidence type="ECO:0000256" key="3">
    <source>
        <dbReference type="ARBA" id="ARBA00022737"/>
    </source>
</evidence>
<dbReference type="Proteomes" id="UP001178507">
    <property type="component" value="Unassembled WGS sequence"/>
</dbReference>
<dbReference type="PROSITE" id="PS51450">
    <property type="entry name" value="LRR"/>
    <property type="match status" value="1"/>
</dbReference>
<evidence type="ECO:0000313" key="7">
    <source>
        <dbReference type="EMBL" id="CAJ1377448.1"/>
    </source>
</evidence>
<evidence type="ECO:0000256" key="1">
    <source>
        <dbReference type="ARBA" id="ARBA00004196"/>
    </source>
</evidence>
<evidence type="ECO:0000256" key="5">
    <source>
        <dbReference type="SAM" id="Phobius"/>
    </source>
</evidence>
<dbReference type="SMART" id="SM00369">
    <property type="entry name" value="LRR_TYP"/>
    <property type="match status" value="6"/>
</dbReference>
<dbReference type="AlphaFoldDB" id="A0AA36I0E3"/>
<organism evidence="7 8">
    <name type="scientific">Effrenium voratum</name>
    <dbReference type="NCBI Taxonomy" id="2562239"/>
    <lineage>
        <taxon>Eukaryota</taxon>
        <taxon>Sar</taxon>
        <taxon>Alveolata</taxon>
        <taxon>Dinophyceae</taxon>
        <taxon>Suessiales</taxon>
        <taxon>Symbiodiniaceae</taxon>
        <taxon>Effrenium</taxon>
    </lineage>
</organism>
<feature type="signal peptide" evidence="6">
    <location>
        <begin position="1"/>
        <end position="22"/>
    </location>
</feature>
<sequence>MGGSLASHAALWWSLAKSPVLGCKLPSAEAKALKAVLDGLGVEDEADQCDVRGVTCEEDTSSPGHCRVVKLSFRDSALSGTLHEAVGHFQRLRELNLRWCKVSGGLPETLGQLEALDKLTLPYNQFTGPLPRSLNKLRNLKQLDMGYNQLTGRIPRSWGELTALKQLHLGGNQLEGPVPQSLGRLENLELLRLHDNLLSGGIPETFAQLQELRRMDLACNRLEGELPAALVGRLQKLRELNLDGNRLNGSLPELGSTELRELHLGSNHLVGPLPSRWYLPRLHTLNLENNGLSGPLPDLHQQIPILAELRLGGNRLSGQIPKSFGKLKWMQTLDLSRNHFTGHVPMSCQSLHMLTQAYFYGNKDMKPEMTQVRNCAPFDVDCCKIFVYLDTEEVFTCLLAALATALGVWCLTVMSRARASRNGGLRASEVPLGALEIAAKALYPTSWWQTLYLILAIDAHLFVPLCLAWCLNPRVVFASMLLLKVLANVPGCNWKLHPLSLFFPVGLSARRRPWSTVLAELVGGAVPLGLALAGDWLQARAVFRNKHVVIVDPIRGNTIMVLTHFLPLVFLLSKLYALVFCGRLLRCLCWGAGRVPQSNLHARKLALALKAVAGSDQEVITAEVRFEQSRNSREIEMIEKPSARSTVETVRAENLGWGRLRIQSADLGEAYVQMLTPHRIFMDICVISVTSLTDLLAAKDFLQNHYVFFAFFTLAGSWCSMLTELSTWRNLVQELRLSACQGYYTDPMVALRNSERSIEGFVDLALKVYGMPWGVDSNRDFVTFVLGILRLRKGATRGFPPRRLLTQSWLKHGRARTQRADPGKLERVTGRLGANDGGREWLKCIRLAARRR</sequence>
<dbReference type="Pfam" id="PF00560">
    <property type="entry name" value="LRR_1"/>
    <property type="match status" value="4"/>
</dbReference>
<keyword evidence="5" id="KW-1133">Transmembrane helix</keyword>
<dbReference type="SUPFAM" id="SSF52058">
    <property type="entry name" value="L domain-like"/>
    <property type="match status" value="1"/>
</dbReference>
<dbReference type="EMBL" id="CAUJNA010000463">
    <property type="protein sequence ID" value="CAJ1377448.1"/>
    <property type="molecule type" value="Genomic_DNA"/>
</dbReference>
<dbReference type="InterPro" id="IPR001611">
    <property type="entry name" value="Leu-rich_rpt"/>
</dbReference>
<feature type="chain" id="PRO_5041408747" evidence="6">
    <location>
        <begin position="23"/>
        <end position="852"/>
    </location>
</feature>
<protein>
    <submittedName>
        <fullName evidence="7">Uncharacterized protein</fullName>
    </submittedName>
</protein>
<dbReference type="Pfam" id="PF13855">
    <property type="entry name" value="LRR_8"/>
    <property type="match status" value="2"/>
</dbReference>
<feature type="transmembrane region" description="Helical" evidence="5">
    <location>
        <begin position="559"/>
        <end position="579"/>
    </location>
</feature>
<comment type="caution">
    <text evidence="7">The sequence shown here is derived from an EMBL/GenBank/DDBJ whole genome shotgun (WGS) entry which is preliminary data.</text>
</comment>
<dbReference type="PANTHER" id="PTHR48059:SF38">
    <property type="entry name" value="OS04G0534166 PROTEIN"/>
    <property type="match status" value="1"/>
</dbReference>
<feature type="transmembrane region" description="Helical" evidence="5">
    <location>
        <begin position="704"/>
        <end position="723"/>
    </location>
</feature>
<feature type="transmembrane region" description="Helical" evidence="5">
    <location>
        <begin position="517"/>
        <end position="539"/>
    </location>
</feature>
<dbReference type="Gene3D" id="3.80.10.10">
    <property type="entry name" value="Ribonuclease Inhibitor"/>
    <property type="match status" value="3"/>
</dbReference>
<keyword evidence="2" id="KW-0433">Leucine-rich repeat</keyword>
<dbReference type="InterPro" id="IPR051848">
    <property type="entry name" value="PGIP"/>
</dbReference>
<name>A0AA36I0E3_9DINO</name>
<evidence type="ECO:0000256" key="2">
    <source>
        <dbReference type="ARBA" id="ARBA00022614"/>
    </source>
</evidence>
<accession>A0AA36I0E3</accession>
<evidence type="ECO:0000256" key="4">
    <source>
        <dbReference type="ARBA" id="ARBA00023136"/>
    </source>
</evidence>
<comment type="subcellular location">
    <subcellularLocation>
        <location evidence="1">Cell envelope</location>
    </subcellularLocation>
</comment>
<dbReference type="PANTHER" id="PTHR48059">
    <property type="entry name" value="POLYGALACTURONASE INHIBITOR 1"/>
    <property type="match status" value="1"/>
</dbReference>